<name>A0ACB5U4Q4_AMBMO</name>
<dbReference type="Proteomes" id="UP001165064">
    <property type="component" value="Unassembled WGS sequence"/>
</dbReference>
<gene>
    <name evidence="1" type="ORF">Amon02_001123600</name>
</gene>
<protein>
    <submittedName>
        <fullName evidence="1">Unnamed protein product</fullName>
    </submittedName>
</protein>
<evidence type="ECO:0000313" key="1">
    <source>
        <dbReference type="EMBL" id="GMF01353.1"/>
    </source>
</evidence>
<keyword evidence="2" id="KW-1185">Reference proteome</keyword>
<evidence type="ECO:0000313" key="2">
    <source>
        <dbReference type="Proteomes" id="UP001165064"/>
    </source>
</evidence>
<comment type="caution">
    <text evidence="1">The sequence shown here is derived from an EMBL/GenBank/DDBJ whole genome shotgun (WGS) entry which is preliminary data.</text>
</comment>
<accession>A0ACB5U4Q4</accession>
<sequence length="185" mass="20901">MAIQGEKGIEIKNRKWHLRTHNNCFVSMDLVNWLIENFQDIDTREEAVEYGNHLMDKGLIFHVESKHRFLDGHYFYAFSKNYQLEHLKSIRAPMSEDVDSSNVTPGSTNDKFNLRSPITPTAPPLSPKKTNSEDTSRTPSLRLLSGLTSPTAPSAHFSDADVSSTQEIASKSVKSFHGKRKVVLN</sequence>
<organism evidence="1 2">
    <name type="scientific">Ambrosiozyma monospora</name>
    <name type="common">Yeast</name>
    <name type="synonym">Endomycopsis monosporus</name>
    <dbReference type="NCBI Taxonomy" id="43982"/>
    <lineage>
        <taxon>Eukaryota</taxon>
        <taxon>Fungi</taxon>
        <taxon>Dikarya</taxon>
        <taxon>Ascomycota</taxon>
        <taxon>Saccharomycotina</taxon>
        <taxon>Pichiomycetes</taxon>
        <taxon>Pichiales</taxon>
        <taxon>Pichiaceae</taxon>
        <taxon>Ambrosiozyma</taxon>
    </lineage>
</organism>
<reference evidence="1" key="1">
    <citation type="submission" date="2023-04" db="EMBL/GenBank/DDBJ databases">
        <title>Ambrosiozyma monospora NBRC 10751.</title>
        <authorList>
            <person name="Ichikawa N."/>
            <person name="Sato H."/>
            <person name="Tonouchi N."/>
        </authorList>
    </citation>
    <scope>NUCLEOTIDE SEQUENCE</scope>
    <source>
        <strain evidence="1">NBRC 10751</strain>
    </source>
</reference>
<proteinExistence type="predicted"/>
<dbReference type="EMBL" id="BSXS01011832">
    <property type="protein sequence ID" value="GMF01353.1"/>
    <property type="molecule type" value="Genomic_DNA"/>
</dbReference>